<organism evidence="2">
    <name type="scientific">marine metagenome</name>
    <dbReference type="NCBI Taxonomy" id="408172"/>
    <lineage>
        <taxon>unclassified sequences</taxon>
        <taxon>metagenomes</taxon>
        <taxon>ecological metagenomes</taxon>
    </lineage>
</organism>
<evidence type="ECO:0000256" key="1">
    <source>
        <dbReference type="ARBA" id="ARBA00022737"/>
    </source>
</evidence>
<feature type="non-terminal residue" evidence="2">
    <location>
        <position position="1"/>
    </location>
</feature>
<dbReference type="AlphaFoldDB" id="A0A382Q5Q3"/>
<keyword evidence="1" id="KW-0677">Repeat</keyword>
<dbReference type="EMBL" id="UINC01112179">
    <property type="protein sequence ID" value="SVC80934.1"/>
    <property type="molecule type" value="Genomic_DNA"/>
</dbReference>
<dbReference type="PROSITE" id="PS51125">
    <property type="entry name" value="NHL"/>
    <property type="match status" value="1"/>
</dbReference>
<dbReference type="InterPro" id="IPR011042">
    <property type="entry name" value="6-blade_b-propeller_TolB-like"/>
</dbReference>
<gene>
    <name evidence="2" type="ORF">METZ01_LOCUS333788</name>
</gene>
<reference evidence="2" key="1">
    <citation type="submission" date="2018-05" db="EMBL/GenBank/DDBJ databases">
        <authorList>
            <person name="Lanie J.A."/>
            <person name="Ng W.-L."/>
            <person name="Kazmierczak K.M."/>
            <person name="Andrzejewski T.M."/>
            <person name="Davidsen T.M."/>
            <person name="Wayne K.J."/>
            <person name="Tettelin H."/>
            <person name="Glass J.I."/>
            <person name="Rusch D."/>
            <person name="Podicherti R."/>
            <person name="Tsui H.-C.T."/>
            <person name="Winkler M.E."/>
        </authorList>
    </citation>
    <scope>NUCLEOTIDE SEQUENCE</scope>
</reference>
<sequence>SDGDVYVSDWGNRRIQIYEPGGDVITALYGDVIKLSKAGEYLLGRNGGLYRGLFDTMDDAMTRVKKFDRPGGLIIDANNRLIVTDICGRLQVYIKDNDWIDPIPQ</sequence>
<proteinExistence type="predicted"/>
<dbReference type="Gene3D" id="2.120.10.30">
    <property type="entry name" value="TolB, C-terminal domain"/>
    <property type="match status" value="1"/>
</dbReference>
<protein>
    <recommendedName>
        <fullName evidence="3">SMP-30/Gluconolactonase/LRE-like region domain-containing protein</fullName>
    </recommendedName>
</protein>
<evidence type="ECO:0000313" key="2">
    <source>
        <dbReference type="EMBL" id="SVC80934.1"/>
    </source>
</evidence>
<evidence type="ECO:0008006" key="3">
    <source>
        <dbReference type="Google" id="ProtNLM"/>
    </source>
</evidence>
<dbReference type="SUPFAM" id="SSF101898">
    <property type="entry name" value="NHL repeat"/>
    <property type="match status" value="1"/>
</dbReference>
<name>A0A382Q5Q3_9ZZZZ</name>
<accession>A0A382Q5Q3</accession>
<dbReference type="InterPro" id="IPR001258">
    <property type="entry name" value="NHL_repeat"/>
</dbReference>